<feature type="binding site" evidence="8">
    <location>
        <position position="176"/>
    </location>
    <ligand>
        <name>ATP</name>
        <dbReference type="ChEBI" id="CHEBI:30616"/>
    </ligand>
</feature>
<dbReference type="SUPFAM" id="SSF52374">
    <property type="entry name" value="Nucleotidylyl transferase"/>
    <property type="match status" value="1"/>
</dbReference>
<organism evidence="9 10">
    <name type="scientific">Marinilabilia rubra</name>
    <dbReference type="NCBI Taxonomy" id="2162893"/>
    <lineage>
        <taxon>Bacteria</taxon>
        <taxon>Pseudomonadati</taxon>
        <taxon>Bacteroidota</taxon>
        <taxon>Bacteroidia</taxon>
        <taxon>Marinilabiliales</taxon>
        <taxon>Marinilabiliaceae</taxon>
        <taxon>Marinilabilia</taxon>
    </lineage>
</organism>
<evidence type="ECO:0000256" key="8">
    <source>
        <dbReference type="HAMAP-Rule" id="MF_00158"/>
    </source>
</evidence>
<comment type="function">
    <text evidence="8">Catalyzes the condensation of pantoate with beta-alanine in an ATP-dependent reaction via a pantoyl-adenylate intermediate.</text>
</comment>
<keyword evidence="10" id="KW-1185">Reference proteome</keyword>
<feature type="binding site" evidence="8">
    <location>
        <begin position="184"/>
        <end position="187"/>
    </location>
    <ligand>
        <name>ATP</name>
        <dbReference type="ChEBI" id="CHEBI:30616"/>
    </ligand>
</feature>
<dbReference type="RefSeq" id="WP_109263573.1">
    <property type="nucleotide sequence ID" value="NZ_QEWP01000003.1"/>
</dbReference>
<feature type="binding site" evidence="8">
    <location>
        <position position="153"/>
    </location>
    <ligand>
        <name>(R)-pantoate</name>
        <dbReference type="ChEBI" id="CHEBI:15980"/>
    </ligand>
</feature>
<keyword evidence="5 8" id="KW-0547">Nucleotide-binding</keyword>
<accession>A0A2U2BBT5</accession>
<evidence type="ECO:0000256" key="4">
    <source>
        <dbReference type="ARBA" id="ARBA00022655"/>
    </source>
</evidence>
<comment type="subunit">
    <text evidence="8">Homodimer.</text>
</comment>
<feature type="active site" description="Proton donor" evidence="8">
    <location>
        <position position="37"/>
    </location>
</feature>
<dbReference type="FunFam" id="3.40.50.620:FF:000013">
    <property type="entry name" value="Pantothenate synthetase"/>
    <property type="match status" value="1"/>
</dbReference>
<dbReference type="NCBIfam" id="TIGR00018">
    <property type="entry name" value="panC"/>
    <property type="match status" value="1"/>
</dbReference>
<dbReference type="EMBL" id="QEWP01000003">
    <property type="protein sequence ID" value="PWE00534.1"/>
    <property type="molecule type" value="Genomic_DNA"/>
</dbReference>
<evidence type="ECO:0000256" key="5">
    <source>
        <dbReference type="ARBA" id="ARBA00022741"/>
    </source>
</evidence>
<dbReference type="Gene3D" id="3.30.1300.10">
    <property type="entry name" value="Pantoate-beta-alanine ligase, C-terminal domain"/>
    <property type="match status" value="1"/>
</dbReference>
<dbReference type="OrthoDB" id="9773087at2"/>
<comment type="similarity">
    <text evidence="2 8">Belongs to the pantothenate synthetase family.</text>
</comment>
<evidence type="ECO:0000256" key="1">
    <source>
        <dbReference type="ARBA" id="ARBA00004990"/>
    </source>
</evidence>
<dbReference type="Pfam" id="PF02569">
    <property type="entry name" value="Pantoate_ligase"/>
    <property type="match status" value="1"/>
</dbReference>
<dbReference type="GO" id="GO:0004592">
    <property type="term" value="F:pantoate-beta-alanine ligase activity"/>
    <property type="evidence" value="ECO:0007669"/>
    <property type="project" value="UniProtKB-UniRule"/>
</dbReference>
<dbReference type="InterPro" id="IPR003721">
    <property type="entry name" value="Pantoate_ligase"/>
</dbReference>
<sequence length="282" mass="31456">MELIKTSNELNQRLSAARGKGKSIGFVPTMGALHQGHLSLVEEAGRGCDLVVVSVFVNPTQFNDPKDLDRYPRDLDADMEMLAKSPCELVFAPSVEEVYPKPDTRVFDFGQLEEVMEGKHRPGHFNGVAQVVSRLFDMVKPDKAFFGQKDFQQMAIVRDMVQQLNLGTDIVACPIVRESDGLAMSSRNRLLTKKHRKSAPLIAKTLSESCNFVQSKKVADAKTFVENVINSDDNLELEYFEIVDGQTLQPVDNWAESNYIVGCIAVFAGEIRLIDNVIYKIA</sequence>
<dbReference type="PANTHER" id="PTHR21299:SF1">
    <property type="entry name" value="PANTOATE--BETA-ALANINE LIGASE"/>
    <property type="match status" value="1"/>
</dbReference>
<feature type="binding site" evidence="8">
    <location>
        <begin position="147"/>
        <end position="150"/>
    </location>
    <ligand>
        <name>ATP</name>
        <dbReference type="ChEBI" id="CHEBI:30616"/>
    </ligand>
</feature>
<gene>
    <name evidence="8" type="primary">panC</name>
    <name evidence="9" type="ORF">DDZ16_04770</name>
</gene>
<comment type="pathway">
    <text evidence="1 8">Cofactor biosynthesis; (R)-pantothenate biosynthesis; (R)-pantothenate from (R)-pantoate and beta-alanine: step 1/1.</text>
</comment>
<dbReference type="Proteomes" id="UP000244956">
    <property type="component" value="Unassembled WGS sequence"/>
</dbReference>
<keyword evidence="6 8" id="KW-0067">ATP-binding</keyword>
<comment type="caution">
    <text evidence="9">The sequence shown here is derived from an EMBL/GenBank/DDBJ whole genome shotgun (WGS) entry which is preliminary data.</text>
</comment>
<protein>
    <recommendedName>
        <fullName evidence="8">Pantothenate synthetase</fullName>
        <shortName evidence="8">PS</shortName>
        <ecNumber evidence="8">6.3.2.1</ecNumber>
    </recommendedName>
    <alternativeName>
        <fullName evidence="8">Pantoate--beta-alanine ligase</fullName>
    </alternativeName>
    <alternativeName>
        <fullName evidence="8">Pantoate-activating enzyme</fullName>
    </alternativeName>
</protein>
<name>A0A2U2BBT5_9BACT</name>
<feature type="binding site" evidence="8">
    <location>
        <position position="61"/>
    </location>
    <ligand>
        <name>beta-alanine</name>
        <dbReference type="ChEBI" id="CHEBI:57966"/>
    </ligand>
</feature>
<comment type="subcellular location">
    <subcellularLocation>
        <location evidence="8">Cytoplasm</location>
    </subcellularLocation>
</comment>
<comment type="miscellaneous">
    <text evidence="8">The reaction proceeds by a bi uni uni bi ping pong mechanism.</text>
</comment>
<dbReference type="InterPro" id="IPR042176">
    <property type="entry name" value="Pantoate_ligase_C"/>
</dbReference>
<evidence type="ECO:0000256" key="2">
    <source>
        <dbReference type="ARBA" id="ARBA00009256"/>
    </source>
</evidence>
<evidence type="ECO:0000256" key="7">
    <source>
        <dbReference type="ARBA" id="ARBA00048258"/>
    </source>
</evidence>
<evidence type="ECO:0000256" key="6">
    <source>
        <dbReference type="ARBA" id="ARBA00022840"/>
    </source>
</evidence>
<dbReference type="CDD" id="cd00560">
    <property type="entry name" value="PanC"/>
    <property type="match status" value="1"/>
</dbReference>
<feature type="binding site" evidence="8">
    <location>
        <position position="61"/>
    </location>
    <ligand>
        <name>(R)-pantoate</name>
        <dbReference type="ChEBI" id="CHEBI:15980"/>
    </ligand>
</feature>
<proteinExistence type="inferred from homology"/>
<keyword evidence="4 8" id="KW-0566">Pantothenate biosynthesis</keyword>
<dbReference type="AlphaFoldDB" id="A0A2U2BBT5"/>
<dbReference type="UniPathway" id="UPA00028">
    <property type="reaction ID" value="UER00005"/>
</dbReference>
<dbReference type="EC" id="6.3.2.1" evidence="8"/>
<keyword evidence="3 8" id="KW-0436">Ligase</keyword>
<dbReference type="InterPro" id="IPR004821">
    <property type="entry name" value="Cyt_trans-like"/>
</dbReference>
<keyword evidence="8" id="KW-0963">Cytoplasm</keyword>
<comment type="catalytic activity">
    <reaction evidence="7 8">
        <text>(R)-pantoate + beta-alanine + ATP = (R)-pantothenate + AMP + diphosphate + H(+)</text>
        <dbReference type="Rhea" id="RHEA:10912"/>
        <dbReference type="ChEBI" id="CHEBI:15378"/>
        <dbReference type="ChEBI" id="CHEBI:15980"/>
        <dbReference type="ChEBI" id="CHEBI:29032"/>
        <dbReference type="ChEBI" id="CHEBI:30616"/>
        <dbReference type="ChEBI" id="CHEBI:33019"/>
        <dbReference type="ChEBI" id="CHEBI:57966"/>
        <dbReference type="ChEBI" id="CHEBI:456215"/>
        <dbReference type="EC" id="6.3.2.1"/>
    </reaction>
</comment>
<reference evidence="9 10" key="1">
    <citation type="submission" date="2018-05" db="EMBL/GenBank/DDBJ databases">
        <title>Marinilabilia rubrum sp. nov., isolated from saltern sediment.</title>
        <authorList>
            <person name="Zhang R."/>
        </authorList>
    </citation>
    <scope>NUCLEOTIDE SEQUENCE [LARGE SCALE GENOMIC DNA]</scope>
    <source>
        <strain evidence="9 10">WTE16</strain>
    </source>
</reference>
<dbReference type="GO" id="GO:0005829">
    <property type="term" value="C:cytosol"/>
    <property type="evidence" value="ECO:0007669"/>
    <property type="project" value="TreeGrafter"/>
</dbReference>
<dbReference type="PANTHER" id="PTHR21299">
    <property type="entry name" value="CYTIDYLATE KINASE/PANTOATE-BETA-ALANINE LIGASE"/>
    <property type="match status" value="1"/>
</dbReference>
<evidence type="ECO:0000313" key="9">
    <source>
        <dbReference type="EMBL" id="PWE00534.1"/>
    </source>
</evidence>
<feature type="binding site" evidence="8">
    <location>
        <begin position="30"/>
        <end position="37"/>
    </location>
    <ligand>
        <name>ATP</name>
        <dbReference type="ChEBI" id="CHEBI:30616"/>
    </ligand>
</feature>
<evidence type="ECO:0000313" key="10">
    <source>
        <dbReference type="Proteomes" id="UP000244956"/>
    </source>
</evidence>
<evidence type="ECO:0000256" key="3">
    <source>
        <dbReference type="ARBA" id="ARBA00022598"/>
    </source>
</evidence>
<dbReference type="NCBIfam" id="TIGR00125">
    <property type="entry name" value="cyt_tran_rel"/>
    <property type="match status" value="1"/>
</dbReference>
<dbReference type="Gene3D" id="3.40.50.620">
    <property type="entry name" value="HUPs"/>
    <property type="match status" value="1"/>
</dbReference>
<dbReference type="GO" id="GO:0005524">
    <property type="term" value="F:ATP binding"/>
    <property type="evidence" value="ECO:0007669"/>
    <property type="project" value="UniProtKB-KW"/>
</dbReference>
<dbReference type="HAMAP" id="MF_00158">
    <property type="entry name" value="PanC"/>
    <property type="match status" value="1"/>
</dbReference>
<dbReference type="GO" id="GO:0015940">
    <property type="term" value="P:pantothenate biosynthetic process"/>
    <property type="evidence" value="ECO:0007669"/>
    <property type="project" value="UniProtKB-UniRule"/>
</dbReference>
<dbReference type="InterPro" id="IPR014729">
    <property type="entry name" value="Rossmann-like_a/b/a_fold"/>
</dbReference>